<sequence>MEAIKQMGRNAISGFVLLMLFGSLLVCEAQQKNKLTKEQYQVIEGAFKNSGKDQTLIFFQTIDYKSWVHLLYGDYYRQEGGIALCSFEVPGLERAIDQLINHVMNIQVKEFEPKKLGKRFVLIKNLKDQPYLSITEPIIIGEYSFLLFKYPNSESLRVQKKNKEGEWVYECSVPLYSVFVD</sequence>
<reference evidence="1" key="1">
    <citation type="submission" date="2023-06" db="EMBL/GenBank/DDBJ databases">
        <title>Robiginitalea aurantiacus sp. nov. and Algoriphagus sediminis sp. nov., isolated from coastal sediment.</title>
        <authorList>
            <person name="Zhou Z.Y."/>
            <person name="An J."/>
            <person name="Jia Y.W."/>
            <person name="Du Z.J."/>
        </authorList>
    </citation>
    <scope>NUCLEOTIDE SEQUENCE</scope>
    <source>
        <strain evidence="1">C2-7</strain>
    </source>
</reference>
<dbReference type="RefSeq" id="WP_289999679.1">
    <property type="nucleotide sequence ID" value="NZ_JAUEPH010000003.1"/>
</dbReference>
<dbReference type="Proteomes" id="UP001171916">
    <property type="component" value="Unassembled WGS sequence"/>
</dbReference>
<gene>
    <name evidence="1" type="ORF">QVH07_08195</name>
</gene>
<comment type="caution">
    <text evidence="1">The sequence shown here is derived from an EMBL/GenBank/DDBJ whole genome shotgun (WGS) entry which is preliminary data.</text>
</comment>
<organism evidence="1 2">
    <name type="scientific">Algoriphagus sediminis</name>
    <dbReference type="NCBI Taxonomy" id="3057113"/>
    <lineage>
        <taxon>Bacteria</taxon>
        <taxon>Pseudomonadati</taxon>
        <taxon>Bacteroidota</taxon>
        <taxon>Cytophagia</taxon>
        <taxon>Cytophagales</taxon>
        <taxon>Cyclobacteriaceae</taxon>
        <taxon>Algoriphagus</taxon>
    </lineage>
</organism>
<name>A0ABT7YC63_9BACT</name>
<evidence type="ECO:0000313" key="1">
    <source>
        <dbReference type="EMBL" id="MDN3204125.1"/>
    </source>
</evidence>
<proteinExistence type="predicted"/>
<dbReference type="EMBL" id="JAUEPH010000003">
    <property type="protein sequence ID" value="MDN3204125.1"/>
    <property type="molecule type" value="Genomic_DNA"/>
</dbReference>
<protein>
    <submittedName>
        <fullName evidence="1">Uncharacterized protein</fullName>
    </submittedName>
</protein>
<evidence type="ECO:0000313" key="2">
    <source>
        <dbReference type="Proteomes" id="UP001171916"/>
    </source>
</evidence>
<accession>A0ABT7YC63</accession>
<keyword evidence="2" id="KW-1185">Reference proteome</keyword>